<accession>A0A1N7NIB9</accession>
<evidence type="ECO:0000256" key="1">
    <source>
        <dbReference type="ARBA" id="ARBA00003293"/>
    </source>
</evidence>
<feature type="domain" description="Replication gene A protein-like" evidence="7">
    <location>
        <begin position="126"/>
        <end position="392"/>
    </location>
</feature>
<dbReference type="InterPro" id="IPR008766">
    <property type="entry name" value="Replication_gene_A-like"/>
</dbReference>
<keyword evidence="5" id="KW-0255">Endonuclease</keyword>
<keyword evidence="6" id="KW-0378">Hydrolase</keyword>
<evidence type="ECO:0000256" key="6">
    <source>
        <dbReference type="ARBA" id="ARBA00022801"/>
    </source>
</evidence>
<dbReference type="AlphaFoldDB" id="A0A1N7NIB9"/>
<dbReference type="OrthoDB" id="5568266at2"/>
<evidence type="ECO:0000256" key="5">
    <source>
        <dbReference type="ARBA" id="ARBA00022759"/>
    </source>
</evidence>
<sequence>MTSNPLCLVSDHKNAPVNKAKQENAEFVAGILAKHFHVSQYLTAFHARQARSFGAVVANKALRRVSDSLVFDGYKSAAMDDESICNIAKVRAELCERIYHQSAGVGDTDAVRRRLEEFCEAGGVVFPLKIGKKDTPAAISKKIVSAALRVSDAKWWRRQLRTVTGRCVESTLREIGGVCAGRSAYVSNYTLERWKKASHRNAETLKAMEAVTEIDGESVSVPLDECVASSVSNPVNRRNELMVRMRGYEEVATGLGLTGVFLTLTCPSKYHAITHGRGLNPKYEGATPRECMEYLNDVWARIRAEWARSGVRCFGFRVAEPHHDGTPHFHFMLFMPADSIGRALDVFGRYAMEEDGDEPGADKYRWDSKIIDPEKGTASGYIAKYVAKNIDGFAVDYDDEGDCHGADGAIRARAWASVWGIRQFQQIGSVSVTVYRELRRNCELFELPDSDVDDLRAAADRGDWARFVELMGGPLVERKGQTLRPLYQEADQFDNAYCEPVKKMIGLWLQVVGRAMGRSALITRDRVWKIRRREPEDQEAAKPPNLDL</sequence>
<protein>
    <submittedName>
        <fullName evidence="8">Bacteriophage replication gene A protein (GPA)</fullName>
    </submittedName>
</protein>
<dbReference type="Proteomes" id="UP000185639">
    <property type="component" value="Unassembled WGS sequence"/>
</dbReference>
<keyword evidence="3" id="KW-0235">DNA replication</keyword>
<evidence type="ECO:0000313" key="9">
    <source>
        <dbReference type="Proteomes" id="UP000185639"/>
    </source>
</evidence>
<dbReference type="GO" id="GO:0016787">
    <property type="term" value="F:hydrolase activity"/>
    <property type="evidence" value="ECO:0007669"/>
    <property type="project" value="UniProtKB-KW"/>
</dbReference>
<dbReference type="STRING" id="484498.SAMN05421686_10738"/>
<dbReference type="GO" id="GO:0004519">
    <property type="term" value="F:endonuclease activity"/>
    <property type="evidence" value="ECO:0007669"/>
    <property type="project" value="UniProtKB-KW"/>
</dbReference>
<proteinExistence type="inferred from homology"/>
<dbReference type="RefSeq" id="WP_076516317.1">
    <property type="nucleotide sequence ID" value="NZ_FTOH01000007.1"/>
</dbReference>
<dbReference type="Pfam" id="PF05840">
    <property type="entry name" value="Phage_GPA"/>
    <property type="match status" value="1"/>
</dbReference>
<evidence type="ECO:0000313" key="8">
    <source>
        <dbReference type="EMBL" id="SIS98084.1"/>
    </source>
</evidence>
<evidence type="ECO:0000256" key="3">
    <source>
        <dbReference type="ARBA" id="ARBA00022705"/>
    </source>
</evidence>
<evidence type="ECO:0000256" key="4">
    <source>
        <dbReference type="ARBA" id="ARBA00022722"/>
    </source>
</evidence>
<dbReference type="GO" id="GO:0006260">
    <property type="term" value="P:DNA replication"/>
    <property type="evidence" value="ECO:0007669"/>
    <property type="project" value="UniProtKB-KW"/>
</dbReference>
<evidence type="ECO:0000256" key="2">
    <source>
        <dbReference type="ARBA" id="ARBA00009260"/>
    </source>
</evidence>
<comment type="similarity">
    <text evidence="2">Belongs to the phage GPA family.</text>
</comment>
<evidence type="ECO:0000259" key="7">
    <source>
        <dbReference type="Pfam" id="PF05840"/>
    </source>
</evidence>
<comment type="function">
    <text evidence="1">Possible endonuclease which induces a single-strand cut and initiates DNA replication.</text>
</comment>
<name>A0A1N7NIB9_9GAMM</name>
<organism evidence="8 9">
    <name type="scientific">Thalassolituus maritimus</name>
    <dbReference type="NCBI Taxonomy" id="484498"/>
    <lineage>
        <taxon>Bacteria</taxon>
        <taxon>Pseudomonadati</taxon>
        <taxon>Pseudomonadota</taxon>
        <taxon>Gammaproteobacteria</taxon>
        <taxon>Oceanospirillales</taxon>
        <taxon>Oceanospirillaceae</taxon>
        <taxon>Thalassolituus</taxon>
    </lineage>
</organism>
<keyword evidence="9" id="KW-1185">Reference proteome</keyword>
<dbReference type="EMBL" id="FTOH01000007">
    <property type="protein sequence ID" value="SIS98084.1"/>
    <property type="molecule type" value="Genomic_DNA"/>
</dbReference>
<gene>
    <name evidence="8" type="ORF">SAMN05421686_10738</name>
</gene>
<reference evidence="9" key="1">
    <citation type="submission" date="2017-01" db="EMBL/GenBank/DDBJ databases">
        <authorList>
            <person name="Varghese N."/>
            <person name="Submissions S."/>
        </authorList>
    </citation>
    <scope>NUCLEOTIDE SEQUENCE [LARGE SCALE GENOMIC DNA]</scope>
    <source>
        <strain evidence="9">DSM 24913</strain>
    </source>
</reference>
<keyword evidence="4" id="KW-0540">Nuclease</keyword>